<protein>
    <recommendedName>
        <fullName evidence="2">RBR-type E3 ubiquitin transferase</fullName>
        <ecNumber evidence="2">2.3.2.31</ecNumber>
    </recommendedName>
</protein>
<evidence type="ECO:0000259" key="11">
    <source>
        <dbReference type="PROSITE" id="PS51873"/>
    </source>
</evidence>
<keyword evidence="8" id="KW-0862">Zinc</keyword>
<dbReference type="GO" id="GO:0061630">
    <property type="term" value="F:ubiquitin protein ligase activity"/>
    <property type="evidence" value="ECO:0007669"/>
    <property type="project" value="UniProtKB-EC"/>
</dbReference>
<evidence type="ECO:0000313" key="12">
    <source>
        <dbReference type="EMBL" id="KAK3345570.1"/>
    </source>
</evidence>
<feature type="non-terminal residue" evidence="12">
    <location>
        <position position="275"/>
    </location>
</feature>
<feature type="domain" description="RING-type" evidence="10">
    <location>
        <begin position="3"/>
        <end position="47"/>
    </location>
</feature>
<evidence type="ECO:0000259" key="10">
    <source>
        <dbReference type="PROSITE" id="PS50089"/>
    </source>
</evidence>
<dbReference type="CDD" id="cd20335">
    <property type="entry name" value="BRcat_RBR"/>
    <property type="match status" value="1"/>
</dbReference>
<dbReference type="PANTHER" id="PTHR11685">
    <property type="entry name" value="RBR FAMILY RING FINGER AND IBR DOMAIN-CONTAINING"/>
    <property type="match status" value="1"/>
</dbReference>
<keyword evidence="6 9" id="KW-0863">Zinc-finger</keyword>
<evidence type="ECO:0000256" key="1">
    <source>
        <dbReference type="ARBA" id="ARBA00001798"/>
    </source>
</evidence>
<dbReference type="EMBL" id="JAUEPP010000004">
    <property type="protein sequence ID" value="KAK3345570.1"/>
    <property type="molecule type" value="Genomic_DNA"/>
</dbReference>
<keyword evidence="3" id="KW-0808">Transferase</keyword>
<keyword evidence="7" id="KW-0833">Ubl conjugation pathway</keyword>
<organism evidence="12 13">
    <name type="scientific">Neurospora tetraspora</name>
    <dbReference type="NCBI Taxonomy" id="94610"/>
    <lineage>
        <taxon>Eukaryota</taxon>
        <taxon>Fungi</taxon>
        <taxon>Dikarya</taxon>
        <taxon>Ascomycota</taxon>
        <taxon>Pezizomycotina</taxon>
        <taxon>Sordariomycetes</taxon>
        <taxon>Sordariomycetidae</taxon>
        <taxon>Sordariales</taxon>
        <taxon>Sordariaceae</taxon>
        <taxon>Neurospora</taxon>
    </lineage>
</organism>
<comment type="catalytic activity">
    <reaction evidence="1">
        <text>[E2 ubiquitin-conjugating enzyme]-S-ubiquitinyl-L-cysteine + [acceptor protein]-L-lysine = [E2 ubiquitin-conjugating enzyme]-L-cysteine + [acceptor protein]-N(6)-ubiquitinyl-L-lysine.</text>
        <dbReference type="EC" id="2.3.2.31"/>
    </reaction>
</comment>
<dbReference type="InterPro" id="IPR002867">
    <property type="entry name" value="IBR_dom"/>
</dbReference>
<dbReference type="InterPro" id="IPR017907">
    <property type="entry name" value="Znf_RING_CS"/>
</dbReference>
<reference evidence="12" key="2">
    <citation type="submission" date="2023-06" db="EMBL/GenBank/DDBJ databases">
        <authorList>
            <consortium name="Lawrence Berkeley National Laboratory"/>
            <person name="Haridas S."/>
            <person name="Hensen N."/>
            <person name="Bonometti L."/>
            <person name="Westerberg I."/>
            <person name="Brannstrom I.O."/>
            <person name="Guillou S."/>
            <person name="Cros-Aarteil S."/>
            <person name="Calhoun S."/>
            <person name="Kuo A."/>
            <person name="Mondo S."/>
            <person name="Pangilinan J."/>
            <person name="Riley R."/>
            <person name="Labutti K."/>
            <person name="Andreopoulos B."/>
            <person name="Lipzen A."/>
            <person name="Chen C."/>
            <person name="Yanf M."/>
            <person name="Daum C."/>
            <person name="Ng V."/>
            <person name="Clum A."/>
            <person name="Steindorff A."/>
            <person name="Ohm R."/>
            <person name="Martin F."/>
            <person name="Silar P."/>
            <person name="Natvig D."/>
            <person name="Lalanne C."/>
            <person name="Gautier V."/>
            <person name="Ament-Velasquez S.L."/>
            <person name="Kruys A."/>
            <person name="Hutchinson M.I."/>
            <person name="Powell A.J."/>
            <person name="Barry K."/>
            <person name="Miller A.N."/>
            <person name="Grigoriev I.V."/>
            <person name="Debuchy R."/>
            <person name="Gladieux P."/>
            <person name="Thoren M.H."/>
            <person name="Johannesson H."/>
        </authorList>
    </citation>
    <scope>NUCLEOTIDE SEQUENCE</scope>
    <source>
        <strain evidence="12">CBS 560.94</strain>
    </source>
</reference>
<dbReference type="Pfam" id="PF01485">
    <property type="entry name" value="IBR"/>
    <property type="match status" value="1"/>
</dbReference>
<dbReference type="SUPFAM" id="SSF57850">
    <property type="entry name" value="RING/U-box"/>
    <property type="match status" value="3"/>
</dbReference>
<dbReference type="RefSeq" id="XP_062682183.1">
    <property type="nucleotide sequence ID" value="XM_062824574.1"/>
</dbReference>
<dbReference type="PROSITE" id="PS50089">
    <property type="entry name" value="ZF_RING_2"/>
    <property type="match status" value="1"/>
</dbReference>
<dbReference type="InterPro" id="IPR001841">
    <property type="entry name" value="Znf_RING"/>
</dbReference>
<evidence type="ECO:0000256" key="9">
    <source>
        <dbReference type="PROSITE-ProRule" id="PRU00175"/>
    </source>
</evidence>
<dbReference type="PROSITE" id="PS00518">
    <property type="entry name" value="ZF_RING_1"/>
    <property type="match status" value="1"/>
</dbReference>
<dbReference type="Gene3D" id="1.20.120.1750">
    <property type="match status" value="1"/>
</dbReference>
<name>A0AAE0JG96_9PEZI</name>
<accession>A0AAE0JG96</accession>
<comment type="caution">
    <text evidence="12">The sequence shown here is derived from an EMBL/GenBank/DDBJ whole genome shotgun (WGS) entry which is preliminary data.</text>
</comment>
<keyword evidence="4" id="KW-0479">Metal-binding</keyword>
<keyword evidence="5" id="KW-0677">Repeat</keyword>
<dbReference type="GeneID" id="87861728"/>
<evidence type="ECO:0000256" key="4">
    <source>
        <dbReference type="ARBA" id="ARBA00022723"/>
    </source>
</evidence>
<gene>
    <name evidence="12" type="ORF">B0H65DRAFT_425427</name>
</gene>
<evidence type="ECO:0000313" key="13">
    <source>
        <dbReference type="Proteomes" id="UP001278500"/>
    </source>
</evidence>
<dbReference type="InterPro" id="IPR013083">
    <property type="entry name" value="Znf_RING/FYVE/PHD"/>
</dbReference>
<keyword evidence="13" id="KW-1185">Reference proteome</keyword>
<feature type="domain" description="RING-type" evidence="11">
    <location>
        <begin position="1"/>
        <end position="188"/>
    </location>
</feature>
<dbReference type="Gene3D" id="3.30.40.10">
    <property type="entry name" value="Zinc/RING finger domain, C3HC4 (zinc finger)"/>
    <property type="match status" value="1"/>
</dbReference>
<evidence type="ECO:0000256" key="3">
    <source>
        <dbReference type="ARBA" id="ARBA00022679"/>
    </source>
</evidence>
<reference evidence="12" key="1">
    <citation type="journal article" date="2023" name="Mol. Phylogenet. Evol.">
        <title>Genome-scale phylogeny and comparative genomics of the fungal order Sordariales.</title>
        <authorList>
            <person name="Hensen N."/>
            <person name="Bonometti L."/>
            <person name="Westerberg I."/>
            <person name="Brannstrom I.O."/>
            <person name="Guillou S."/>
            <person name="Cros-Aarteil S."/>
            <person name="Calhoun S."/>
            <person name="Haridas S."/>
            <person name="Kuo A."/>
            <person name="Mondo S."/>
            <person name="Pangilinan J."/>
            <person name="Riley R."/>
            <person name="LaButti K."/>
            <person name="Andreopoulos B."/>
            <person name="Lipzen A."/>
            <person name="Chen C."/>
            <person name="Yan M."/>
            <person name="Daum C."/>
            <person name="Ng V."/>
            <person name="Clum A."/>
            <person name="Steindorff A."/>
            <person name="Ohm R.A."/>
            <person name="Martin F."/>
            <person name="Silar P."/>
            <person name="Natvig D.O."/>
            <person name="Lalanne C."/>
            <person name="Gautier V."/>
            <person name="Ament-Velasquez S.L."/>
            <person name="Kruys A."/>
            <person name="Hutchinson M.I."/>
            <person name="Powell A.J."/>
            <person name="Barry K."/>
            <person name="Miller A.N."/>
            <person name="Grigoriev I.V."/>
            <person name="Debuchy R."/>
            <person name="Gladieux P."/>
            <person name="Hiltunen Thoren M."/>
            <person name="Johannesson H."/>
        </authorList>
    </citation>
    <scope>NUCLEOTIDE SEQUENCE</scope>
    <source>
        <strain evidence="12">CBS 560.94</strain>
    </source>
</reference>
<evidence type="ECO:0000256" key="8">
    <source>
        <dbReference type="ARBA" id="ARBA00022833"/>
    </source>
</evidence>
<evidence type="ECO:0000256" key="2">
    <source>
        <dbReference type="ARBA" id="ARBA00012251"/>
    </source>
</evidence>
<dbReference type="Pfam" id="PF00097">
    <property type="entry name" value="zf-C3HC4"/>
    <property type="match status" value="1"/>
</dbReference>
<dbReference type="AlphaFoldDB" id="A0AAE0JG96"/>
<dbReference type="PROSITE" id="PS51873">
    <property type="entry name" value="TRIAD"/>
    <property type="match status" value="1"/>
</dbReference>
<proteinExistence type="predicted"/>
<dbReference type="EC" id="2.3.2.31" evidence="2"/>
<dbReference type="InterPro" id="IPR044066">
    <property type="entry name" value="TRIAD_supradom"/>
</dbReference>
<dbReference type="Proteomes" id="UP001278500">
    <property type="component" value="Unassembled WGS sequence"/>
</dbReference>
<dbReference type="InterPro" id="IPR018957">
    <property type="entry name" value="Znf_C3HC4_RING-type"/>
</dbReference>
<dbReference type="CDD" id="cd22584">
    <property type="entry name" value="Rcat_RBR_unk"/>
    <property type="match status" value="1"/>
</dbReference>
<sequence length="275" mass="31400">RECVICRDHFRSDEVATVPCHHDYCRPCLVSLFTAAMTDESLFPPRCCSKPINLDQCRFLLGPQLVGRFLAKKLEFETPNRTYCSQPTCSFFIPPLFIRQDVATCVKCGHKTCGLCRGQAHTGTDCPGDPAAQEVLAMAEREGWKRCHSCKRMVELKYGCNHITCPCGAHFCYACGDIWKTCRCEFYSEEALMAQANRHVNRDAGAGQLPGPVRQQRVAAAAQHLLENHECAHARWTGRGGRFQCEECYDWLPRYIYECRQCRLLACRRCRFNRL</sequence>
<evidence type="ECO:0000256" key="5">
    <source>
        <dbReference type="ARBA" id="ARBA00022737"/>
    </source>
</evidence>
<dbReference type="GO" id="GO:0008270">
    <property type="term" value="F:zinc ion binding"/>
    <property type="evidence" value="ECO:0007669"/>
    <property type="project" value="UniProtKB-KW"/>
</dbReference>
<evidence type="ECO:0000256" key="6">
    <source>
        <dbReference type="ARBA" id="ARBA00022771"/>
    </source>
</evidence>
<dbReference type="GO" id="GO:0016567">
    <property type="term" value="P:protein ubiquitination"/>
    <property type="evidence" value="ECO:0007669"/>
    <property type="project" value="InterPro"/>
</dbReference>
<dbReference type="InterPro" id="IPR031127">
    <property type="entry name" value="E3_UB_ligase_RBR"/>
</dbReference>
<evidence type="ECO:0000256" key="7">
    <source>
        <dbReference type="ARBA" id="ARBA00022786"/>
    </source>
</evidence>